<dbReference type="Proteomes" id="UP001597221">
    <property type="component" value="Unassembled WGS sequence"/>
</dbReference>
<accession>A0ABW4HUV8</accession>
<dbReference type="EMBL" id="JBHUDE010000145">
    <property type="protein sequence ID" value="MFD1609021.1"/>
    <property type="molecule type" value="Genomic_DNA"/>
</dbReference>
<dbReference type="InterPro" id="IPR023804">
    <property type="entry name" value="DUF3792_TM"/>
</dbReference>
<gene>
    <name evidence="2" type="ORF">ACFSBH_15510</name>
</gene>
<sequence length="126" mass="13926">MVQRQFIALLYGWIFILIFILASSFILALLLQFTDVSQWMLSWIAFAVGLIGLFIGGLITGMKGKSKGWIIGGLTGFGFSAFIFLVQYLGYQNGFSMEQSLHHLGFIFAAVLGGMIGVNLFQKDSE</sequence>
<proteinExistence type="predicted"/>
<dbReference type="RefSeq" id="WP_251517430.1">
    <property type="nucleotide sequence ID" value="NZ_JAMBON010000057.1"/>
</dbReference>
<reference evidence="3" key="1">
    <citation type="journal article" date="2019" name="Int. J. Syst. Evol. Microbiol.">
        <title>The Global Catalogue of Microorganisms (GCM) 10K type strain sequencing project: providing services to taxonomists for standard genome sequencing and annotation.</title>
        <authorList>
            <consortium name="The Broad Institute Genomics Platform"/>
            <consortium name="The Broad Institute Genome Sequencing Center for Infectious Disease"/>
            <person name="Wu L."/>
            <person name="Ma J."/>
        </authorList>
    </citation>
    <scope>NUCLEOTIDE SEQUENCE [LARGE SCALE GENOMIC DNA]</scope>
    <source>
        <strain evidence="3">CGMCC 1.12376</strain>
    </source>
</reference>
<organism evidence="2 3">
    <name type="scientific">Oceanobacillus luteolus</name>
    <dbReference type="NCBI Taxonomy" id="1274358"/>
    <lineage>
        <taxon>Bacteria</taxon>
        <taxon>Bacillati</taxon>
        <taxon>Bacillota</taxon>
        <taxon>Bacilli</taxon>
        <taxon>Bacillales</taxon>
        <taxon>Bacillaceae</taxon>
        <taxon>Oceanobacillus</taxon>
    </lineage>
</organism>
<evidence type="ECO:0000313" key="2">
    <source>
        <dbReference type="EMBL" id="MFD1609021.1"/>
    </source>
</evidence>
<feature type="transmembrane region" description="Helical" evidence="1">
    <location>
        <begin position="39"/>
        <end position="61"/>
    </location>
</feature>
<keyword evidence="3" id="KW-1185">Reference proteome</keyword>
<evidence type="ECO:0000313" key="3">
    <source>
        <dbReference type="Proteomes" id="UP001597221"/>
    </source>
</evidence>
<dbReference type="Pfam" id="PF12670">
    <property type="entry name" value="DUF3792"/>
    <property type="match status" value="1"/>
</dbReference>
<protein>
    <submittedName>
        <fullName evidence="2">TIGR04086 family membrane protein</fullName>
    </submittedName>
</protein>
<feature type="transmembrane region" description="Helical" evidence="1">
    <location>
        <begin position="7"/>
        <end position="33"/>
    </location>
</feature>
<dbReference type="NCBIfam" id="TIGR04086">
    <property type="entry name" value="TIGR04086_membr"/>
    <property type="match status" value="1"/>
</dbReference>
<keyword evidence="1" id="KW-0812">Transmembrane</keyword>
<feature type="transmembrane region" description="Helical" evidence="1">
    <location>
        <begin position="68"/>
        <end position="89"/>
    </location>
</feature>
<comment type="caution">
    <text evidence="2">The sequence shown here is derived from an EMBL/GenBank/DDBJ whole genome shotgun (WGS) entry which is preliminary data.</text>
</comment>
<evidence type="ECO:0000256" key="1">
    <source>
        <dbReference type="SAM" id="Phobius"/>
    </source>
</evidence>
<name>A0ABW4HUV8_9BACI</name>
<feature type="transmembrane region" description="Helical" evidence="1">
    <location>
        <begin position="101"/>
        <end position="121"/>
    </location>
</feature>
<keyword evidence="1" id="KW-0472">Membrane</keyword>
<keyword evidence="1" id="KW-1133">Transmembrane helix</keyword>